<dbReference type="Proteomes" id="UP000024043">
    <property type="component" value="Unassembled WGS sequence"/>
</dbReference>
<gene>
    <name evidence="1" type="ORF">AC00_2639</name>
</gene>
<evidence type="ECO:0008006" key="3">
    <source>
        <dbReference type="Google" id="ProtNLM"/>
    </source>
</evidence>
<comment type="caution">
    <text evidence="1">The sequence shown here is derived from an EMBL/GenBank/DDBJ whole genome shotgun (WGS) entry which is preliminary data.</text>
</comment>
<dbReference type="RefSeq" id="WP_032281330.1">
    <property type="nucleotide sequence ID" value="NZ_JJLU01000085.1"/>
</dbReference>
<accession>A0AAN4SX87</accession>
<sequence length="79" mass="9474">MPRKPDINAAFVAAVQLNPKGFQCLRTDDFIRELSQRNWHFSQKDANGWIERYQPDFADRTTDVSENRYWIQRNMGRVR</sequence>
<name>A0AAN4SX87_ECOLX</name>
<evidence type="ECO:0000313" key="1">
    <source>
        <dbReference type="EMBL" id="EZJ84701.1"/>
    </source>
</evidence>
<proteinExistence type="predicted"/>
<dbReference type="EMBL" id="JJLU01000085">
    <property type="protein sequence ID" value="EZJ84701.1"/>
    <property type="molecule type" value="Genomic_DNA"/>
</dbReference>
<protein>
    <recommendedName>
        <fullName evidence="3">DNA polymerase V</fullName>
    </recommendedName>
</protein>
<organism evidence="1 2">
    <name type="scientific">Escherichia coli 1-250-04_S3_C1</name>
    <dbReference type="NCBI Taxonomy" id="1444135"/>
    <lineage>
        <taxon>Bacteria</taxon>
        <taxon>Pseudomonadati</taxon>
        <taxon>Pseudomonadota</taxon>
        <taxon>Gammaproteobacteria</taxon>
        <taxon>Enterobacterales</taxon>
        <taxon>Enterobacteriaceae</taxon>
        <taxon>Escherichia</taxon>
    </lineage>
</organism>
<evidence type="ECO:0000313" key="2">
    <source>
        <dbReference type="Proteomes" id="UP000024043"/>
    </source>
</evidence>
<dbReference type="AlphaFoldDB" id="A0AAN4SX87"/>
<reference evidence="1 2" key="1">
    <citation type="submission" date="2014-03" db="EMBL/GenBank/DDBJ databases">
        <title>Genetic Variability of E. coli after antibiotic treatment.</title>
        <authorList>
            <person name="Silbergeld E."/>
            <person name="Coles C."/>
            <person name="Seidman J.C."/>
            <person name="You Y."/>
            <person name="George J."/>
            <person name="Nadendla S."/>
            <person name="Huot H."/>
            <person name="Daugherty S.C."/>
            <person name="Nagaraj S."/>
            <person name="Ott S."/>
            <person name="Klega K."/>
            <person name="Rasko D."/>
        </authorList>
    </citation>
    <scope>NUCLEOTIDE SEQUENCE [LARGE SCALE GENOMIC DNA]</scope>
    <source>
        <strain evidence="1 2">1-250-04_S3_C1</strain>
    </source>
</reference>